<keyword evidence="2" id="KW-1185">Reference proteome</keyword>
<name>A0A2T1G258_9CYAN</name>
<dbReference type="NCBIfam" id="NF045647">
    <property type="entry name" value="alr0857_fam"/>
    <property type="match status" value="1"/>
</dbReference>
<evidence type="ECO:0000313" key="1">
    <source>
        <dbReference type="EMBL" id="PSB51240.1"/>
    </source>
</evidence>
<dbReference type="Proteomes" id="UP000238937">
    <property type="component" value="Unassembled WGS sequence"/>
</dbReference>
<dbReference type="OrthoDB" id="530474at2"/>
<dbReference type="InterPro" id="IPR054664">
    <property type="entry name" value="Alr0857-like"/>
</dbReference>
<organism evidence="1 2">
    <name type="scientific">Chamaesiphon polymorphus CCALA 037</name>
    <dbReference type="NCBI Taxonomy" id="2107692"/>
    <lineage>
        <taxon>Bacteria</taxon>
        <taxon>Bacillati</taxon>
        <taxon>Cyanobacteriota</taxon>
        <taxon>Cyanophyceae</taxon>
        <taxon>Gomontiellales</taxon>
        <taxon>Chamaesiphonaceae</taxon>
        <taxon>Chamaesiphon</taxon>
    </lineage>
</organism>
<reference evidence="1 2" key="1">
    <citation type="submission" date="2018-03" db="EMBL/GenBank/DDBJ databases">
        <title>The ancient ancestry and fast evolution of plastids.</title>
        <authorList>
            <person name="Moore K.R."/>
            <person name="Magnabosco C."/>
            <person name="Momper L."/>
            <person name="Gold D.A."/>
            <person name="Bosak T."/>
            <person name="Fournier G.P."/>
        </authorList>
    </citation>
    <scope>NUCLEOTIDE SEQUENCE [LARGE SCALE GENOMIC DNA]</scope>
    <source>
        <strain evidence="1 2">CCALA 037</strain>
    </source>
</reference>
<proteinExistence type="predicted"/>
<protein>
    <submittedName>
        <fullName evidence="1">Uncharacterized protein</fullName>
    </submittedName>
</protein>
<dbReference type="RefSeq" id="WP_106309814.1">
    <property type="nucleotide sequence ID" value="NZ_PVWO01000365.1"/>
</dbReference>
<comment type="caution">
    <text evidence="1">The sequence shown here is derived from an EMBL/GenBank/DDBJ whole genome shotgun (WGS) entry which is preliminary data.</text>
</comment>
<evidence type="ECO:0000313" key="2">
    <source>
        <dbReference type="Proteomes" id="UP000238937"/>
    </source>
</evidence>
<accession>A0A2T1G258</accession>
<dbReference type="EMBL" id="PVWO01000365">
    <property type="protein sequence ID" value="PSB51240.1"/>
    <property type="molecule type" value="Genomic_DNA"/>
</dbReference>
<dbReference type="AlphaFoldDB" id="A0A2T1G258"/>
<gene>
    <name evidence="1" type="ORF">C7B77_21810</name>
</gene>
<sequence length="132" mass="14883">MLKLIYTETDLHIELLDSDIEDWVEQRLIFATSTGQTLYVSSEKAAFLLPEVVCEATAISFYLDRQPENSVTVHRCDLDRVEIGLSGYWLATNVDSSEGIFVSQLTERVELYLWQLWCSANSRSVASDGVVG</sequence>